<dbReference type="Proteomes" id="UP000589818">
    <property type="component" value="Unassembled WGS sequence"/>
</dbReference>
<protein>
    <submittedName>
        <fullName evidence="1">Uncharacterized protein</fullName>
    </submittedName>
</protein>
<dbReference type="EMBL" id="JACHVR010000002">
    <property type="protein sequence ID" value="MBB2887827.1"/>
    <property type="molecule type" value="Genomic_DNA"/>
</dbReference>
<accession>A0ACC5MGH0</accession>
<gene>
    <name evidence="1" type="ORF">FHR69_003767</name>
</gene>
<sequence>MAGKGLNPYQQYYWNASSAYDLPETACVSIGFVLEGAVNIPLFSRAVDAVVNRHEQLRSNFRETAEGVRRFPRAAARDVLQVGSEPFEMSRLDASIEALCQVPLDLKVDIPFRAYLNPIDHERYLLALIIHHIVVDSWSLEVILDDLATAYNRAMSGAGEPLLSPLTFDYEILAQPLEPDERQRQAQFWRDYLKGAKIPAIPGLGVGESAQAKSTFDVITPPQEVHKAINQLCNALDVTPFVVYTAAASIALARFCASDDLLIQTNVTPRWMEGTQTVVSYLSARIPLRVHIDSTLALQTHILNVADSLYETFENVSLSIGEMMAESEIKQSLPIHIGAESPFESWHLENVAVSQVQLPDYQPWPLFLWVPVSSEHSFVKLQYQADRISAEDMLTLKHLLNETLERFRLLSEGESSSEPDAFSHATIK</sequence>
<reference evidence="1" key="1">
    <citation type="submission" date="2020-08" db="EMBL/GenBank/DDBJ databases">
        <title>Plant associated metagenomes--Microbial community diversity and host control of community assembly across model and emerging plant ecological genomics systems.</title>
        <authorList>
            <person name="Dangl J."/>
        </authorList>
    </citation>
    <scope>NUCLEOTIDE SEQUENCE</scope>
    <source>
        <strain evidence="1">KD5</strain>
    </source>
</reference>
<evidence type="ECO:0000313" key="1">
    <source>
        <dbReference type="EMBL" id="MBB2887827.1"/>
    </source>
</evidence>
<keyword evidence="2" id="KW-1185">Reference proteome</keyword>
<proteinExistence type="predicted"/>
<organism evidence="1 2">
    <name type="scientific">Pseudomonas umsongensis</name>
    <dbReference type="NCBI Taxonomy" id="198618"/>
    <lineage>
        <taxon>Bacteria</taxon>
        <taxon>Pseudomonadati</taxon>
        <taxon>Pseudomonadota</taxon>
        <taxon>Gammaproteobacteria</taxon>
        <taxon>Pseudomonadales</taxon>
        <taxon>Pseudomonadaceae</taxon>
        <taxon>Pseudomonas</taxon>
    </lineage>
</organism>
<comment type="caution">
    <text evidence="1">The sequence shown here is derived from an EMBL/GenBank/DDBJ whole genome shotgun (WGS) entry which is preliminary data.</text>
</comment>
<evidence type="ECO:0000313" key="2">
    <source>
        <dbReference type="Proteomes" id="UP000589818"/>
    </source>
</evidence>
<name>A0ACC5MGH0_9PSED</name>